<keyword evidence="1" id="KW-1133">Transmembrane helix</keyword>
<dbReference type="EMBL" id="CP069025">
    <property type="protein sequence ID" value="QRC93102.1"/>
    <property type="molecule type" value="Genomic_DNA"/>
</dbReference>
<gene>
    <name evidence="2" type="ORF">JI435_403340</name>
</gene>
<keyword evidence="3" id="KW-1185">Reference proteome</keyword>
<evidence type="ECO:0000313" key="3">
    <source>
        <dbReference type="Proteomes" id="UP000663193"/>
    </source>
</evidence>
<accession>A0A7U2HYT8</accession>
<proteinExistence type="predicted"/>
<organism evidence="2 3">
    <name type="scientific">Phaeosphaeria nodorum (strain SN15 / ATCC MYA-4574 / FGSC 10173)</name>
    <name type="common">Glume blotch fungus</name>
    <name type="synonym">Parastagonospora nodorum</name>
    <dbReference type="NCBI Taxonomy" id="321614"/>
    <lineage>
        <taxon>Eukaryota</taxon>
        <taxon>Fungi</taxon>
        <taxon>Dikarya</taxon>
        <taxon>Ascomycota</taxon>
        <taxon>Pezizomycotina</taxon>
        <taxon>Dothideomycetes</taxon>
        <taxon>Pleosporomycetidae</taxon>
        <taxon>Pleosporales</taxon>
        <taxon>Pleosporineae</taxon>
        <taxon>Phaeosphaeriaceae</taxon>
        <taxon>Parastagonospora</taxon>
    </lineage>
</organism>
<evidence type="ECO:0000313" key="2">
    <source>
        <dbReference type="EMBL" id="QRC93102.1"/>
    </source>
</evidence>
<sequence>MGVSTISPLFPALFLPSFFLIKGGIIGYCVPLCNGIGILSFFLKGAENH</sequence>
<keyword evidence="1" id="KW-0472">Membrane</keyword>
<feature type="transmembrane region" description="Helical" evidence="1">
    <location>
        <begin position="20"/>
        <end position="43"/>
    </location>
</feature>
<name>A0A7U2HYT8_PHANO</name>
<protein>
    <submittedName>
        <fullName evidence="2">Uncharacterized protein</fullName>
    </submittedName>
</protein>
<evidence type="ECO:0000256" key="1">
    <source>
        <dbReference type="SAM" id="Phobius"/>
    </source>
</evidence>
<keyword evidence="1" id="KW-0812">Transmembrane</keyword>
<dbReference type="AlphaFoldDB" id="A0A7U2HYT8"/>
<dbReference type="VEuPathDB" id="FungiDB:JI435_403340"/>
<reference evidence="3" key="1">
    <citation type="journal article" date="2021" name="BMC Genomics">
        <title>Chromosome-level genome assembly and manually-curated proteome of model necrotroph Parastagonospora nodorum Sn15 reveals a genome-wide trove of candidate effector homologs, and redundancy of virulence-related functions within an accessory chromosome.</title>
        <authorList>
            <person name="Bertazzoni S."/>
            <person name="Jones D.A.B."/>
            <person name="Phan H.T."/>
            <person name="Tan K.-C."/>
            <person name="Hane J.K."/>
        </authorList>
    </citation>
    <scope>NUCLEOTIDE SEQUENCE [LARGE SCALE GENOMIC DNA]</scope>
    <source>
        <strain evidence="3">SN15 / ATCC MYA-4574 / FGSC 10173)</strain>
    </source>
</reference>
<dbReference type="Proteomes" id="UP000663193">
    <property type="component" value="Chromosome 3"/>
</dbReference>